<dbReference type="STRING" id="47427.A0A2H3CKG7"/>
<evidence type="ECO:0000313" key="2">
    <source>
        <dbReference type="Proteomes" id="UP000217790"/>
    </source>
</evidence>
<reference evidence="2" key="1">
    <citation type="journal article" date="2017" name="Nat. Ecol. Evol.">
        <title>Genome expansion and lineage-specific genetic innovations in the forest pathogenic fungi Armillaria.</title>
        <authorList>
            <person name="Sipos G."/>
            <person name="Prasanna A.N."/>
            <person name="Walter M.C."/>
            <person name="O'Connor E."/>
            <person name="Balint B."/>
            <person name="Krizsan K."/>
            <person name="Kiss B."/>
            <person name="Hess J."/>
            <person name="Varga T."/>
            <person name="Slot J."/>
            <person name="Riley R."/>
            <person name="Boka B."/>
            <person name="Rigling D."/>
            <person name="Barry K."/>
            <person name="Lee J."/>
            <person name="Mihaltcheva S."/>
            <person name="LaButti K."/>
            <person name="Lipzen A."/>
            <person name="Waldron R."/>
            <person name="Moloney N.M."/>
            <person name="Sperisen C."/>
            <person name="Kredics L."/>
            <person name="Vagvoelgyi C."/>
            <person name="Patrignani A."/>
            <person name="Fitzpatrick D."/>
            <person name="Nagy I."/>
            <person name="Doyle S."/>
            <person name="Anderson J.B."/>
            <person name="Grigoriev I.V."/>
            <person name="Gueldener U."/>
            <person name="Muensterkoetter M."/>
            <person name="Nagy L.G."/>
        </authorList>
    </citation>
    <scope>NUCLEOTIDE SEQUENCE [LARGE SCALE GENOMIC DNA]</scope>
    <source>
        <strain evidence="2">Ar21-2</strain>
    </source>
</reference>
<protein>
    <submittedName>
        <fullName evidence="1">Uncharacterized protein</fullName>
    </submittedName>
</protein>
<dbReference type="OrthoDB" id="361242at2759"/>
<keyword evidence="2" id="KW-1185">Reference proteome</keyword>
<proteinExistence type="predicted"/>
<dbReference type="InParanoid" id="A0A2H3CKG7"/>
<accession>A0A2H3CKG7</accession>
<dbReference type="Proteomes" id="UP000217790">
    <property type="component" value="Unassembled WGS sequence"/>
</dbReference>
<name>A0A2H3CKG7_ARMGA</name>
<dbReference type="AlphaFoldDB" id="A0A2H3CKG7"/>
<sequence length="254" mass="28634">MKVGPGAFDVNNFVSELVMFMGSKHELGYNIQEDNFGVDSGEKDLESIFDWDIDRIGRKALAKSCRVPTEGFMLGPLPIEANKQLRSVSGKHISLVILDSDGKVALDVQSDRESAIYFCAQPSDQDYENGLRKHQIILELDEATWIAKRVSALRRHGGVFEHANLDIISIMLCLIAAWEETTTLMLHEGSVHIKFPFATEGRMESATFSSFWIQEQFMWINFRYQFSLATRNAFNTKTSQGVALLRCIFGRIGA</sequence>
<evidence type="ECO:0000313" key="1">
    <source>
        <dbReference type="EMBL" id="PBK83581.1"/>
    </source>
</evidence>
<dbReference type="EMBL" id="KZ293705">
    <property type="protein sequence ID" value="PBK83581.1"/>
    <property type="molecule type" value="Genomic_DNA"/>
</dbReference>
<gene>
    <name evidence="1" type="ORF">ARMGADRAFT_1037753</name>
</gene>
<organism evidence="1 2">
    <name type="scientific">Armillaria gallica</name>
    <name type="common">Bulbous honey fungus</name>
    <name type="synonym">Armillaria bulbosa</name>
    <dbReference type="NCBI Taxonomy" id="47427"/>
    <lineage>
        <taxon>Eukaryota</taxon>
        <taxon>Fungi</taxon>
        <taxon>Dikarya</taxon>
        <taxon>Basidiomycota</taxon>
        <taxon>Agaricomycotina</taxon>
        <taxon>Agaricomycetes</taxon>
        <taxon>Agaricomycetidae</taxon>
        <taxon>Agaricales</taxon>
        <taxon>Marasmiineae</taxon>
        <taxon>Physalacriaceae</taxon>
        <taxon>Armillaria</taxon>
    </lineage>
</organism>